<dbReference type="KEGG" id="spun:BFF78_00600"/>
<keyword evidence="2" id="KW-1185">Reference proteome</keyword>
<evidence type="ECO:0000313" key="1">
    <source>
        <dbReference type="EMBL" id="AOR36784.1"/>
    </source>
</evidence>
<dbReference type="Proteomes" id="UP000094960">
    <property type="component" value="Chromosome"/>
</dbReference>
<evidence type="ECO:0000313" key="2">
    <source>
        <dbReference type="Proteomes" id="UP000094960"/>
    </source>
</evidence>
<name>A0A1D7YMQ3_9ACTN</name>
<gene>
    <name evidence="1" type="ORF">BFF78_00600</name>
</gene>
<organism evidence="1 2">
    <name type="scientific">Streptomyces fodineus</name>
    <dbReference type="NCBI Taxonomy" id="1904616"/>
    <lineage>
        <taxon>Bacteria</taxon>
        <taxon>Bacillati</taxon>
        <taxon>Actinomycetota</taxon>
        <taxon>Actinomycetes</taxon>
        <taxon>Kitasatosporales</taxon>
        <taxon>Streptomycetaceae</taxon>
        <taxon>Streptomyces</taxon>
    </lineage>
</organism>
<dbReference type="EMBL" id="CP017248">
    <property type="protein sequence ID" value="AOR36784.1"/>
    <property type="molecule type" value="Genomic_DNA"/>
</dbReference>
<proteinExistence type="predicted"/>
<protein>
    <submittedName>
        <fullName evidence="1">Uncharacterized protein</fullName>
    </submittedName>
</protein>
<reference evidence="2" key="1">
    <citation type="submission" date="2016-09" db="EMBL/GenBank/DDBJ databases">
        <title>Streptomyces puniciscabiei strain:TW1S1 Genome sequencing and assembly.</title>
        <authorList>
            <person name="Kim M.-K."/>
            <person name="Kim S.B."/>
        </authorList>
    </citation>
    <scope>NUCLEOTIDE SEQUENCE [LARGE SCALE GENOMIC DNA]</scope>
    <source>
        <strain evidence="2">TW1S1</strain>
    </source>
</reference>
<dbReference type="AlphaFoldDB" id="A0A1D7YMQ3"/>
<sequence length="116" mass="13318">MWRRLGRGEWQTLHEALDNPDGDRLYAVQHEQACRSRAEREAAEREAQRPVCIACGQRFTDDRWNAVRGRWKIETDGLCRPCLDAHRERAEAASAARYPPPTSAALFSRSALRFGH</sequence>
<accession>A0A1D7YMQ3</accession>